<evidence type="ECO:0000313" key="7">
    <source>
        <dbReference type="EMBL" id="GFG38958.1"/>
    </source>
</evidence>
<evidence type="ECO:0000256" key="2">
    <source>
        <dbReference type="ARBA" id="ARBA00010701"/>
    </source>
</evidence>
<reference evidence="8" key="1">
    <citation type="submission" date="2020-01" db="EMBL/GenBank/DDBJ databases">
        <title>Draft genome sequence of the Termite Coptotermes fromosanus.</title>
        <authorList>
            <person name="Itakura S."/>
            <person name="Yosikawa Y."/>
            <person name="Umezawa K."/>
        </authorList>
    </citation>
    <scope>NUCLEOTIDE SEQUENCE [LARGE SCALE GENOMIC DNA]</scope>
</reference>
<evidence type="ECO:0000256" key="3">
    <source>
        <dbReference type="ARBA" id="ARBA00022525"/>
    </source>
</evidence>
<dbReference type="EMBL" id="BLKM01000839">
    <property type="protein sequence ID" value="GFG38958.1"/>
    <property type="molecule type" value="Genomic_DNA"/>
</dbReference>
<dbReference type="GO" id="GO:0016042">
    <property type="term" value="P:lipid catabolic process"/>
    <property type="evidence" value="ECO:0007669"/>
    <property type="project" value="TreeGrafter"/>
</dbReference>
<keyword evidence="3" id="KW-0964">Secreted</keyword>
<accession>A0A6L2Q818</accession>
<dbReference type="AlphaFoldDB" id="A0A6L2Q818"/>
<dbReference type="PRINTS" id="PR00821">
    <property type="entry name" value="TAGLIPASE"/>
</dbReference>
<evidence type="ECO:0000256" key="4">
    <source>
        <dbReference type="RuleBase" id="RU004262"/>
    </source>
</evidence>
<dbReference type="SUPFAM" id="SSF53474">
    <property type="entry name" value="alpha/beta-Hydrolases"/>
    <property type="match status" value="1"/>
</dbReference>
<sequence>MPHPRGTTALKNCTVLFLAQNLSLPTPEQLQSNSRATPEQLQTNSGTHLGSAHNTFKLCCHLDGGSTPYRLRVNDTDNLNKSGYNPEHPTKILIHGFGGNGQNGVIIDTKDTYLAKGNYNIIGVDWSILAASPNYITAWQNSRPTGEHIAALIEFLVAEKGAKLEDFHIIGHSLGGQVAGFAGNSTTTGKVGRITGLDSAYPMFGNAEPDGRLDPGDATLVDTIHTCGGSLGFREPYGHVDFFPNGGTRPQPGCDEDDVTGSCAHGRSIDYFIYSIKEKDAFPSVECLSLEEAESETCTGKATAFMGDAVRFDVYIHDVPTTPGTCNALFADDTSICKLRGTSICV</sequence>
<comment type="caution">
    <text evidence="7">The sequence shown here is derived from an EMBL/GenBank/DDBJ whole genome shotgun (WGS) entry which is preliminary data.</text>
</comment>
<dbReference type="InterPro" id="IPR033906">
    <property type="entry name" value="Lipase_N"/>
</dbReference>
<dbReference type="InterPro" id="IPR029058">
    <property type="entry name" value="AB_hydrolase_fold"/>
</dbReference>
<dbReference type="InterPro" id="IPR013818">
    <property type="entry name" value="Lipase"/>
</dbReference>
<gene>
    <name evidence="7" type="ORF">Cfor_12563</name>
</gene>
<proteinExistence type="inferred from homology"/>
<dbReference type="InterPro" id="IPR000734">
    <property type="entry name" value="TAG_lipase"/>
</dbReference>
<comment type="subcellular location">
    <subcellularLocation>
        <location evidence="1">Secreted</location>
    </subcellularLocation>
</comment>
<name>A0A6L2Q818_COPFO</name>
<dbReference type="OrthoDB" id="199913at2759"/>
<evidence type="ECO:0000256" key="1">
    <source>
        <dbReference type="ARBA" id="ARBA00004613"/>
    </source>
</evidence>
<dbReference type="Proteomes" id="UP000502823">
    <property type="component" value="Unassembled WGS sequence"/>
</dbReference>
<dbReference type="GO" id="GO:0005615">
    <property type="term" value="C:extracellular space"/>
    <property type="evidence" value="ECO:0007669"/>
    <property type="project" value="TreeGrafter"/>
</dbReference>
<dbReference type="Pfam" id="PF00151">
    <property type="entry name" value="Lipase"/>
    <property type="match status" value="1"/>
</dbReference>
<dbReference type="CDD" id="cd00707">
    <property type="entry name" value="Pancreat_lipase_like"/>
    <property type="match status" value="1"/>
</dbReference>
<organism evidence="7 8">
    <name type="scientific">Coptotermes formosanus</name>
    <name type="common">Formosan subterranean termite</name>
    <dbReference type="NCBI Taxonomy" id="36987"/>
    <lineage>
        <taxon>Eukaryota</taxon>
        <taxon>Metazoa</taxon>
        <taxon>Ecdysozoa</taxon>
        <taxon>Arthropoda</taxon>
        <taxon>Hexapoda</taxon>
        <taxon>Insecta</taxon>
        <taxon>Pterygota</taxon>
        <taxon>Neoptera</taxon>
        <taxon>Polyneoptera</taxon>
        <taxon>Dictyoptera</taxon>
        <taxon>Blattodea</taxon>
        <taxon>Blattoidea</taxon>
        <taxon>Termitoidae</taxon>
        <taxon>Rhinotermitidae</taxon>
        <taxon>Coptotermes</taxon>
    </lineage>
</organism>
<dbReference type="InParanoid" id="A0A6L2Q818"/>
<evidence type="ECO:0000313" key="8">
    <source>
        <dbReference type="Proteomes" id="UP000502823"/>
    </source>
</evidence>
<evidence type="ECO:0000256" key="5">
    <source>
        <dbReference type="SAM" id="MobiDB-lite"/>
    </source>
</evidence>
<dbReference type="PANTHER" id="PTHR11610:SF178">
    <property type="entry name" value="LIPASE MEMBER H-A-LIKE PROTEIN"/>
    <property type="match status" value="1"/>
</dbReference>
<comment type="similarity">
    <text evidence="2 4">Belongs to the AB hydrolase superfamily. Lipase family.</text>
</comment>
<feature type="region of interest" description="Disordered" evidence="5">
    <location>
        <begin position="26"/>
        <end position="47"/>
    </location>
</feature>
<protein>
    <recommendedName>
        <fullName evidence="6">Lipase domain-containing protein</fullName>
    </recommendedName>
</protein>
<feature type="domain" description="Lipase" evidence="6">
    <location>
        <begin position="67"/>
        <end position="300"/>
    </location>
</feature>
<dbReference type="Gene3D" id="3.40.50.1820">
    <property type="entry name" value="alpha/beta hydrolase"/>
    <property type="match status" value="1"/>
</dbReference>
<keyword evidence="8" id="KW-1185">Reference proteome</keyword>
<dbReference type="GO" id="GO:0016298">
    <property type="term" value="F:lipase activity"/>
    <property type="evidence" value="ECO:0007669"/>
    <property type="project" value="InterPro"/>
</dbReference>
<dbReference type="FunCoup" id="A0A6L2Q818">
    <property type="interactions" value="9"/>
</dbReference>
<dbReference type="PANTHER" id="PTHR11610">
    <property type="entry name" value="LIPASE"/>
    <property type="match status" value="1"/>
</dbReference>
<evidence type="ECO:0000259" key="6">
    <source>
        <dbReference type="Pfam" id="PF00151"/>
    </source>
</evidence>